<dbReference type="EMBL" id="LS483372">
    <property type="protein sequence ID" value="SQF91882.1"/>
    <property type="molecule type" value="Genomic_DNA"/>
</dbReference>
<accession>A0A8B4IAE9</accession>
<reference evidence="1 2" key="1">
    <citation type="submission" date="2018-06" db="EMBL/GenBank/DDBJ databases">
        <authorList>
            <consortium name="Pathogen Informatics"/>
            <person name="Doyle S."/>
        </authorList>
    </citation>
    <scope>NUCLEOTIDE SEQUENCE [LARGE SCALE GENOMIC DNA]</scope>
    <source>
        <strain evidence="1 2">NCTC10038</strain>
    </source>
</reference>
<evidence type="ECO:0000313" key="2">
    <source>
        <dbReference type="Proteomes" id="UP000248640"/>
    </source>
</evidence>
<name>A0A8B4IAE9_PSEFL</name>
<protein>
    <submittedName>
        <fullName evidence="1">Uncharacterized protein</fullName>
    </submittedName>
</protein>
<dbReference type="GeneID" id="61639197"/>
<organism evidence="1 2">
    <name type="scientific">Pseudomonas fluorescens</name>
    <dbReference type="NCBI Taxonomy" id="294"/>
    <lineage>
        <taxon>Bacteria</taxon>
        <taxon>Pseudomonadati</taxon>
        <taxon>Pseudomonadota</taxon>
        <taxon>Gammaproteobacteria</taxon>
        <taxon>Pseudomonadales</taxon>
        <taxon>Pseudomonadaceae</taxon>
        <taxon>Pseudomonas</taxon>
    </lineage>
</organism>
<evidence type="ECO:0000313" key="1">
    <source>
        <dbReference type="EMBL" id="SQF91882.1"/>
    </source>
</evidence>
<dbReference type="RefSeq" id="WP_096236922.1">
    <property type="nucleotide sequence ID" value="NZ_CBCRXZ010000002.1"/>
</dbReference>
<proteinExistence type="predicted"/>
<dbReference type="Proteomes" id="UP000248640">
    <property type="component" value="Chromosome 1"/>
</dbReference>
<dbReference type="AlphaFoldDB" id="A0A8B4IAE9"/>
<gene>
    <name evidence="1" type="ORF">NCTC10038_03310</name>
</gene>
<sequence>MTTLTIKKHDKQELQTLIDYETQAYAVTVQGRDSFLDGHGRLRTGEFNLRGALEVVEASFPQAAMNEVQNKVDQGYKLYTGSIYQPSIGNKLVKIYVVKPEVLQAEDIKAITSEVTAKYTADIDAHNERVFAQEAEALKAEEAAIAAQLKEEDAARVQADFDKRVRARMKGAK</sequence>